<sequence>MTCAPAVPIAGAFHHAGTDALADTLPASPMMHRRAGAAVTPSSAPGALPGVTAIDQAAWCDLATRVIEPNGYYLPEWVIAANGDHAAPRALTAHDSVGRLIGLVPVISCWHAFRLPLPALVSADPFRSLDTPLLDRDAAADAAAKLLAQARATAARALVLRDVARDGEAVAAFTRALAADGLRPRLIRGWTRASLDATRDAEELLRDGLGAKKLKELRRLERRLGEHGEVRFAVARSADEAARAFDVFLALEDSGWKGRGGSSLKRQPELAARLRSAAIALTSRGQCEIITLSAGTTPIAAGVVLRHADRAYFFKLGIDESFARCSPGVLLTVGLTRHLCADPNIRFADSTASARHPMIDPIWRGRFAVGDLVLPLRKRDPLFAPIVAALAARDRLRHLAKRLLKR</sequence>
<name>E6VI99_RHOPX</name>
<dbReference type="eggNOG" id="COG5653">
    <property type="taxonomic scope" value="Bacteria"/>
</dbReference>
<dbReference type="Proteomes" id="UP000001402">
    <property type="component" value="Chromosome"/>
</dbReference>
<proteinExistence type="predicted"/>
<dbReference type="EMBL" id="CP002418">
    <property type="protein sequence ID" value="ADU43108.1"/>
    <property type="molecule type" value="Genomic_DNA"/>
</dbReference>
<dbReference type="InterPro" id="IPR016181">
    <property type="entry name" value="Acyl_CoA_acyltransferase"/>
</dbReference>
<protein>
    <recommendedName>
        <fullName evidence="1">BioF2-like acetyltransferase domain-containing protein</fullName>
    </recommendedName>
</protein>
<dbReference type="HOGENOM" id="CLU_051159_1_0_5"/>
<dbReference type="SUPFAM" id="SSF55729">
    <property type="entry name" value="Acyl-CoA N-acyltransferases (Nat)"/>
    <property type="match status" value="1"/>
</dbReference>
<dbReference type="STRING" id="652103.Rpdx1_1487"/>
<feature type="domain" description="BioF2-like acetyltransferase" evidence="1">
    <location>
        <begin position="212"/>
        <end position="343"/>
    </location>
</feature>
<evidence type="ECO:0000313" key="3">
    <source>
        <dbReference type="Proteomes" id="UP000001402"/>
    </source>
</evidence>
<accession>E6VI99</accession>
<reference evidence="2" key="1">
    <citation type="submission" date="2010-12" db="EMBL/GenBank/DDBJ databases">
        <title>Complete sequence of Rhodopseudomonas palustris DX-1.</title>
        <authorList>
            <consortium name="US DOE Joint Genome Institute"/>
            <person name="Lucas S."/>
            <person name="Copeland A."/>
            <person name="Lapidus A."/>
            <person name="Cheng J.-F."/>
            <person name="Goodwin L."/>
            <person name="Pitluck S."/>
            <person name="Misra M."/>
            <person name="Chertkov O."/>
            <person name="Detter J.C."/>
            <person name="Han C."/>
            <person name="Tapia R."/>
            <person name="Land M."/>
            <person name="Hauser L."/>
            <person name="Kyrpides N."/>
            <person name="Ivanova N."/>
            <person name="Ovchinnikova G."/>
            <person name="Logan B."/>
            <person name="Oda Y."/>
            <person name="Harwood C."/>
            <person name="Woyke T."/>
        </authorList>
    </citation>
    <scope>NUCLEOTIDE SEQUENCE [LARGE SCALE GENOMIC DNA]</scope>
    <source>
        <strain evidence="2">DX-1</strain>
    </source>
</reference>
<organism evidence="2 3">
    <name type="scientific">Rhodopseudomonas palustris (strain DX-1)</name>
    <dbReference type="NCBI Taxonomy" id="652103"/>
    <lineage>
        <taxon>Bacteria</taxon>
        <taxon>Pseudomonadati</taxon>
        <taxon>Pseudomonadota</taxon>
        <taxon>Alphaproteobacteria</taxon>
        <taxon>Hyphomicrobiales</taxon>
        <taxon>Nitrobacteraceae</taxon>
        <taxon>Rhodopseudomonas</taxon>
    </lineage>
</organism>
<dbReference type="InterPro" id="IPR038740">
    <property type="entry name" value="BioF2-like_GNAT_dom"/>
</dbReference>
<dbReference type="KEGG" id="rpx:Rpdx1_1487"/>
<evidence type="ECO:0000313" key="2">
    <source>
        <dbReference type="EMBL" id="ADU43108.1"/>
    </source>
</evidence>
<gene>
    <name evidence="2" type="ordered locus">Rpdx1_1487</name>
</gene>
<dbReference type="AlphaFoldDB" id="E6VI99"/>
<dbReference type="Pfam" id="PF13480">
    <property type="entry name" value="Acetyltransf_6"/>
    <property type="match status" value="1"/>
</dbReference>
<evidence type="ECO:0000259" key="1">
    <source>
        <dbReference type="Pfam" id="PF13480"/>
    </source>
</evidence>